<reference evidence="1" key="1">
    <citation type="journal article" date="2015" name="Nature">
        <title>Complex archaea that bridge the gap between prokaryotes and eukaryotes.</title>
        <authorList>
            <person name="Spang A."/>
            <person name="Saw J.H."/>
            <person name="Jorgensen S.L."/>
            <person name="Zaremba-Niedzwiedzka K."/>
            <person name="Martijn J."/>
            <person name="Lind A.E."/>
            <person name="van Eijk R."/>
            <person name="Schleper C."/>
            <person name="Guy L."/>
            <person name="Ettema T.J."/>
        </authorList>
    </citation>
    <scope>NUCLEOTIDE SEQUENCE</scope>
</reference>
<organism evidence="1">
    <name type="scientific">marine sediment metagenome</name>
    <dbReference type="NCBI Taxonomy" id="412755"/>
    <lineage>
        <taxon>unclassified sequences</taxon>
        <taxon>metagenomes</taxon>
        <taxon>ecological metagenomes</taxon>
    </lineage>
</organism>
<comment type="caution">
    <text evidence="1">The sequence shown here is derived from an EMBL/GenBank/DDBJ whole genome shotgun (WGS) entry which is preliminary data.</text>
</comment>
<gene>
    <name evidence="1" type="ORF">LCGC14_2027720</name>
</gene>
<proteinExistence type="predicted"/>
<accession>A0A0F9H918</accession>
<name>A0A0F9H918_9ZZZZ</name>
<dbReference type="EMBL" id="LAZR01023546">
    <property type="protein sequence ID" value="KKL78150.1"/>
    <property type="molecule type" value="Genomic_DNA"/>
</dbReference>
<protein>
    <submittedName>
        <fullName evidence="1">Uncharacterized protein</fullName>
    </submittedName>
</protein>
<evidence type="ECO:0000313" key="1">
    <source>
        <dbReference type="EMBL" id="KKL78150.1"/>
    </source>
</evidence>
<dbReference type="AlphaFoldDB" id="A0A0F9H918"/>
<sequence>MSSTEIRKKLSEEILTALDRILQIGYGRIEIIIDEERGVFDVIPSPRIRIGKDT</sequence>